<feature type="compositionally biased region" description="Basic and acidic residues" evidence="1">
    <location>
        <begin position="91"/>
        <end position="113"/>
    </location>
</feature>
<sequence length="170" mass="19654">MDNSDLKISDFEDINVEDLTRMSQRVNEEVVLKDKFEENPKQQVNQSQNQILQPKKVSFKDTNARVNDESKKEIKVEQREVKKIQPPPKPVETKENKENEESKESKESKEVDVAKKSTAVSMITLFGMSVPKSTLILAVVLLLICLAVWWHKNNSNKKKKNKTKKTEEDE</sequence>
<keyword evidence="2" id="KW-0812">Transmembrane</keyword>
<name>A0A6C0ECF1_9ZZZZ</name>
<keyword evidence="2" id="KW-0472">Membrane</keyword>
<feature type="region of interest" description="Disordered" evidence="1">
    <location>
        <begin position="37"/>
        <end position="113"/>
    </location>
</feature>
<feature type="compositionally biased region" description="Low complexity" evidence="1">
    <location>
        <begin position="41"/>
        <end position="53"/>
    </location>
</feature>
<feature type="compositionally biased region" description="Basic and acidic residues" evidence="1">
    <location>
        <begin position="58"/>
        <end position="83"/>
    </location>
</feature>
<accession>A0A6C0ECF1</accession>
<proteinExistence type="predicted"/>
<evidence type="ECO:0000256" key="1">
    <source>
        <dbReference type="SAM" id="MobiDB-lite"/>
    </source>
</evidence>
<reference evidence="3" key="1">
    <citation type="journal article" date="2020" name="Nature">
        <title>Giant virus diversity and host interactions through global metagenomics.</title>
        <authorList>
            <person name="Schulz F."/>
            <person name="Roux S."/>
            <person name="Paez-Espino D."/>
            <person name="Jungbluth S."/>
            <person name="Walsh D.A."/>
            <person name="Denef V.J."/>
            <person name="McMahon K.D."/>
            <person name="Konstantinidis K.T."/>
            <person name="Eloe-Fadrosh E.A."/>
            <person name="Kyrpides N.C."/>
            <person name="Woyke T."/>
        </authorList>
    </citation>
    <scope>NUCLEOTIDE SEQUENCE</scope>
    <source>
        <strain evidence="3">GVMAG-M-3300023179-27</strain>
    </source>
</reference>
<protein>
    <submittedName>
        <fullName evidence="3">Uncharacterized protein</fullName>
    </submittedName>
</protein>
<evidence type="ECO:0000313" key="3">
    <source>
        <dbReference type="EMBL" id="QHT26063.1"/>
    </source>
</evidence>
<evidence type="ECO:0000256" key="2">
    <source>
        <dbReference type="SAM" id="Phobius"/>
    </source>
</evidence>
<dbReference type="AlphaFoldDB" id="A0A6C0ECF1"/>
<organism evidence="3">
    <name type="scientific">viral metagenome</name>
    <dbReference type="NCBI Taxonomy" id="1070528"/>
    <lineage>
        <taxon>unclassified sequences</taxon>
        <taxon>metagenomes</taxon>
        <taxon>organismal metagenomes</taxon>
    </lineage>
</organism>
<feature type="transmembrane region" description="Helical" evidence="2">
    <location>
        <begin position="133"/>
        <end position="150"/>
    </location>
</feature>
<dbReference type="EMBL" id="MN739778">
    <property type="protein sequence ID" value="QHT26063.1"/>
    <property type="molecule type" value="Genomic_DNA"/>
</dbReference>
<keyword evidence="2" id="KW-1133">Transmembrane helix</keyword>